<gene>
    <name evidence="6" type="ORF">A4X13_0g6715</name>
</gene>
<dbReference type="InterPro" id="IPR016166">
    <property type="entry name" value="FAD-bd_PCMH"/>
</dbReference>
<reference evidence="6" key="1">
    <citation type="submission" date="2016-04" db="EMBL/GenBank/DDBJ databases">
        <authorList>
            <person name="Nguyen H.D."/>
            <person name="Samba Siva P."/>
            <person name="Cullis J."/>
            <person name="Levesque C.A."/>
            <person name="Hambleton S."/>
        </authorList>
    </citation>
    <scope>NUCLEOTIDE SEQUENCE</scope>
    <source>
        <strain evidence="6">DAOMC 236416</strain>
    </source>
</reference>
<dbReference type="PROSITE" id="PS51387">
    <property type="entry name" value="FAD_PCMH"/>
    <property type="match status" value="1"/>
</dbReference>
<dbReference type="InterPro" id="IPR016169">
    <property type="entry name" value="FAD-bd_PCMH_sub2"/>
</dbReference>
<dbReference type="SUPFAM" id="SSF56176">
    <property type="entry name" value="FAD-binding/transporter-associated domain-like"/>
    <property type="match status" value="1"/>
</dbReference>
<accession>A0A177TN12</accession>
<dbReference type="Proteomes" id="UP000077521">
    <property type="component" value="Unassembled WGS sequence"/>
</dbReference>
<evidence type="ECO:0000313" key="7">
    <source>
        <dbReference type="Proteomes" id="UP000077521"/>
    </source>
</evidence>
<keyword evidence="7" id="KW-1185">Reference proteome</keyword>
<dbReference type="Gene3D" id="3.40.462.20">
    <property type="match status" value="1"/>
</dbReference>
<evidence type="ECO:0000256" key="4">
    <source>
        <dbReference type="ARBA" id="ARBA00022827"/>
    </source>
</evidence>
<evidence type="ECO:0000256" key="2">
    <source>
        <dbReference type="ARBA" id="ARBA00005466"/>
    </source>
</evidence>
<dbReference type="InterPro" id="IPR012951">
    <property type="entry name" value="BBE"/>
</dbReference>
<name>A0A177TN12_9BASI</name>
<dbReference type="GO" id="GO:0071949">
    <property type="term" value="F:FAD binding"/>
    <property type="evidence" value="ECO:0007669"/>
    <property type="project" value="InterPro"/>
</dbReference>
<dbReference type="EMBL" id="LWDF02000683">
    <property type="protein sequence ID" value="KAE8244270.1"/>
    <property type="molecule type" value="Genomic_DNA"/>
</dbReference>
<dbReference type="PANTHER" id="PTHR42973:SF39">
    <property type="entry name" value="FAD-BINDING PCMH-TYPE DOMAIN-CONTAINING PROTEIN"/>
    <property type="match status" value="1"/>
</dbReference>
<proteinExistence type="inferred from homology"/>
<keyword evidence="3" id="KW-0285">Flavoprotein</keyword>
<comment type="cofactor">
    <cofactor evidence="1">
        <name>FAD</name>
        <dbReference type="ChEBI" id="CHEBI:57692"/>
    </cofactor>
</comment>
<reference evidence="6" key="2">
    <citation type="journal article" date="2019" name="IMA Fungus">
        <title>Genome sequencing and comparison of five Tilletia species to identify candidate genes for the detection of regulated species infecting wheat.</title>
        <authorList>
            <person name="Nguyen H.D.T."/>
            <person name="Sultana T."/>
            <person name="Kesanakurti P."/>
            <person name="Hambleton S."/>
        </authorList>
    </citation>
    <scope>NUCLEOTIDE SEQUENCE</scope>
    <source>
        <strain evidence="6">DAOMC 236416</strain>
    </source>
</reference>
<protein>
    <submittedName>
        <fullName evidence="6">Uncharacterized protein</fullName>
    </submittedName>
</protein>
<dbReference type="AlphaFoldDB" id="A0A177TN12"/>
<comment type="similarity">
    <text evidence="2">Belongs to the oxygen-dependent FAD-linked oxidoreductase family.</text>
</comment>
<dbReference type="InterPro" id="IPR050416">
    <property type="entry name" value="FAD-linked_Oxidoreductase"/>
</dbReference>
<keyword evidence="5" id="KW-0560">Oxidoreductase</keyword>
<dbReference type="InterPro" id="IPR036318">
    <property type="entry name" value="FAD-bd_PCMH-like_sf"/>
</dbReference>
<dbReference type="GO" id="GO:0016491">
    <property type="term" value="F:oxidoreductase activity"/>
    <property type="evidence" value="ECO:0007669"/>
    <property type="project" value="UniProtKB-KW"/>
</dbReference>
<dbReference type="Pfam" id="PF08031">
    <property type="entry name" value="BBE"/>
    <property type="match status" value="1"/>
</dbReference>
<organism evidence="6 7">
    <name type="scientific">Tilletia indica</name>
    <dbReference type="NCBI Taxonomy" id="43049"/>
    <lineage>
        <taxon>Eukaryota</taxon>
        <taxon>Fungi</taxon>
        <taxon>Dikarya</taxon>
        <taxon>Basidiomycota</taxon>
        <taxon>Ustilaginomycotina</taxon>
        <taxon>Exobasidiomycetes</taxon>
        <taxon>Tilletiales</taxon>
        <taxon>Tilletiaceae</taxon>
        <taxon>Tilletia</taxon>
    </lineage>
</organism>
<evidence type="ECO:0000313" key="6">
    <source>
        <dbReference type="EMBL" id="KAE8244270.1"/>
    </source>
</evidence>
<dbReference type="InterPro" id="IPR006094">
    <property type="entry name" value="Oxid_FAD_bind_N"/>
</dbReference>
<evidence type="ECO:0000256" key="3">
    <source>
        <dbReference type="ARBA" id="ARBA00022630"/>
    </source>
</evidence>
<evidence type="ECO:0000256" key="5">
    <source>
        <dbReference type="ARBA" id="ARBA00023002"/>
    </source>
</evidence>
<dbReference type="PANTHER" id="PTHR42973">
    <property type="entry name" value="BINDING OXIDOREDUCTASE, PUTATIVE (AFU_ORTHOLOGUE AFUA_1G17690)-RELATED"/>
    <property type="match status" value="1"/>
</dbReference>
<evidence type="ECO:0000256" key="1">
    <source>
        <dbReference type="ARBA" id="ARBA00001974"/>
    </source>
</evidence>
<dbReference type="Pfam" id="PF01565">
    <property type="entry name" value="FAD_binding_4"/>
    <property type="match status" value="1"/>
</dbReference>
<dbReference type="Gene3D" id="3.30.465.10">
    <property type="match status" value="1"/>
</dbReference>
<keyword evidence="4" id="KW-0274">FAD</keyword>
<sequence>MRTLNLFGLSLAFIGASQVQDAGAAPSSLPPRAMTSTVRSCFADNALKIVYPSDSAYSDLAKSTAARFNYQPSAIALPSNPADVQAVVRCVGKANGQVQAIARGGGHSYEAVSSGGRDGVVVIDLRNMKGITVNQQSQTVFVSAGAKLGALAESLANQGYALPHGTCAGVGVAGHALGGGFAFQGRAWGYLMDRIVSMHYVKPDGTLVDVSAESEPDLWFALRGAGAAMGGVVTRFEFALEKAPTQVVTFTYTLKNNQACASALLAWDEAANTQGYFPPELGAELLIYGSGAGDGNGGGACSITGAQIYATKAQHTATFSRLFTSIKKYQQNAGASGATGDYLLSSQVDFHSSWRDGLLAIMGSFDTTSREAIEADRETYYAEGKVQFIGARFTPSSARDLVNSISNYASSSPETDGSIAFDLQGVDSVTNSASRNETSLLAGNVASILQFYAYDQATSTTIDSARVLMGKVPDPSNVSPRGYSNYPSARFTNWPRFYYGDAAPRLKALKAKLDPQRLFTFQQSMDNANV</sequence>
<comment type="caution">
    <text evidence="6">The sequence shown here is derived from an EMBL/GenBank/DDBJ whole genome shotgun (WGS) entry which is preliminary data.</text>
</comment>